<evidence type="ECO:0000313" key="3">
    <source>
        <dbReference type="EMBL" id="QOD59948.1"/>
    </source>
</evidence>
<dbReference type="KEGG" id="phal:H9I45_11395"/>
<accession>A0A7L8AD51</accession>
<sequence length="742" mass="84708">MKTKLLLYFLLIGFGVNAQLRLIKQTQNNGSKSPTINGVKTVDNDILLSMAEDFSPYSQSVFVSGGSSETTYKVSGLNNLIYRFTDISKKPNSKNNDVFLYDNTSNDNKIYRINNQRTQASLVASADNKSGLIRTSNNKIVKHSKVYYASYTENFKTYPAGYNFFIDIFNADGNLETSYTFDGNTGYYQNTEDNNSLTRIDDIFFWKGKYYFIGSNTQNRVDIYYFDNLRSYKITKLYVSGNSNFSVNPDSIILEEDYIYFRGLYRTWKVNDTEGNYEEHGREICYSDGSFTFGSNQTEIPLFFSSKPSETQVYDGSRGYRAKDTNTGYADSTPIKLVGGNLIYRDNTNKTLNLIASDNILHNLVSLTRDSDEYFFYNNKLYYFTYEIGTERVDYMYEFDGNPFNIKKYMIPANYTGHVFRVGLGIMFDVSKAENKVFIVGNYYEEFSKQTPAIISFDFATAQFSEEKTFDNNEVSNSLKNLKRFNNGFVFTDLDKAYSYNVEIRTKVITPNPNGNKNAIAKKNSEELTYNGISYNIDFSSSNLPANEKLKLQILDSTSFHFKTEINSLPDNSFAKTYYNITSLNDSAHESTLTISYNNADFLTPITKESDVSLQAFENGNWVDLGDFTVDLANKKITLAHNFKANSALFIKNSAVLNVDNFEISNANVTVFPNPSSSIINIQFKNNETIKSLEIYNIRGQKMDCKVDNKTDVIHIYNLSKGVYILKIKGEKANYSKRIIKN</sequence>
<dbReference type="RefSeq" id="WP_088352654.1">
    <property type="nucleotide sequence ID" value="NZ_CP061813.1"/>
</dbReference>
<evidence type="ECO:0000256" key="1">
    <source>
        <dbReference type="ARBA" id="ARBA00022729"/>
    </source>
</evidence>
<protein>
    <submittedName>
        <fullName evidence="3">T9SS type A sorting domain-containing protein</fullName>
    </submittedName>
</protein>
<dbReference type="OrthoDB" id="1491720at2"/>
<feature type="domain" description="Secretion system C-terminal sorting" evidence="2">
    <location>
        <begin position="671"/>
        <end position="740"/>
    </location>
</feature>
<reference evidence="3 4" key="1">
    <citation type="journal article" date="2016" name="Int. J. Syst. Evol. Microbiol.">
        <title>Polaribacter haliotis sp. nov., isolated from the gut of abalone Haliotis discus hannai.</title>
        <authorList>
            <person name="Kim Y.O."/>
            <person name="Park I.S."/>
            <person name="Park S."/>
            <person name="Nam B.H."/>
            <person name="Park J.M."/>
            <person name="Kim D.G."/>
            <person name="Yoon J.H."/>
        </authorList>
    </citation>
    <scope>NUCLEOTIDE SEQUENCE [LARGE SCALE GENOMIC DNA]</scope>
    <source>
        <strain evidence="3 4">KCTC 52418</strain>
    </source>
</reference>
<name>A0A7L8AD51_9FLAO</name>
<keyword evidence="1" id="KW-0732">Signal</keyword>
<organism evidence="3 4">
    <name type="scientific">Polaribacter haliotis</name>
    <dbReference type="NCBI Taxonomy" id="1888915"/>
    <lineage>
        <taxon>Bacteria</taxon>
        <taxon>Pseudomonadati</taxon>
        <taxon>Bacteroidota</taxon>
        <taxon>Flavobacteriia</taxon>
        <taxon>Flavobacteriales</taxon>
        <taxon>Flavobacteriaceae</taxon>
    </lineage>
</organism>
<evidence type="ECO:0000313" key="4">
    <source>
        <dbReference type="Proteomes" id="UP000516764"/>
    </source>
</evidence>
<evidence type="ECO:0000259" key="2">
    <source>
        <dbReference type="Pfam" id="PF18962"/>
    </source>
</evidence>
<gene>
    <name evidence="3" type="ORF">H9I45_11395</name>
</gene>
<dbReference type="Proteomes" id="UP000516764">
    <property type="component" value="Chromosome"/>
</dbReference>
<dbReference type="NCBIfam" id="TIGR04183">
    <property type="entry name" value="Por_Secre_tail"/>
    <property type="match status" value="1"/>
</dbReference>
<proteinExistence type="predicted"/>
<dbReference type="EMBL" id="CP061813">
    <property type="protein sequence ID" value="QOD59948.1"/>
    <property type="molecule type" value="Genomic_DNA"/>
</dbReference>
<keyword evidence="4" id="KW-1185">Reference proteome</keyword>
<dbReference type="Pfam" id="PF18962">
    <property type="entry name" value="Por_Secre_tail"/>
    <property type="match status" value="1"/>
</dbReference>
<dbReference type="AlphaFoldDB" id="A0A7L8AD51"/>
<dbReference type="InterPro" id="IPR026444">
    <property type="entry name" value="Secre_tail"/>
</dbReference>